<name>A0A291DCK8_9MICC</name>
<dbReference type="InterPro" id="IPR044925">
    <property type="entry name" value="His-Me_finger_sf"/>
</dbReference>
<geneLocation type="plasmid" evidence="1">
    <name>unnamed</name>
</geneLocation>
<keyword evidence="1" id="KW-0614">Plasmid</keyword>
<dbReference type="EMBL" id="CP023509">
    <property type="protein sequence ID" value="ATF62137.1"/>
    <property type="molecule type" value="Genomic_DNA"/>
</dbReference>
<protein>
    <submittedName>
        <fullName evidence="1">Uncharacterized protein</fullName>
    </submittedName>
</protein>
<accession>A0A291DCK8</accession>
<dbReference type="AlphaFoldDB" id="A0A291DCK8"/>
<reference evidence="2" key="1">
    <citation type="submission" date="2017-09" db="EMBL/GenBank/DDBJ databases">
        <title>FDA dAtabase for Regulatory Grade micrObial Sequences (FDA-ARGOS): Supporting development and validation of Infectious Disease Dx tests.</title>
        <authorList>
            <person name="Minogue T."/>
            <person name="Wolcott M."/>
            <person name="Wasieloski L."/>
            <person name="Aguilar W."/>
            <person name="Moore D."/>
            <person name="Tallon L."/>
            <person name="Sadzewicz L."/>
            <person name="Ott S."/>
            <person name="Zhao X."/>
            <person name="Nagaraj S."/>
            <person name="Vavikolanu K."/>
            <person name="Aluvathingal J."/>
            <person name="Nadendla S."/>
            <person name="Sichtig H."/>
        </authorList>
    </citation>
    <scope>NUCLEOTIDE SEQUENCE [LARGE SCALE GENOMIC DNA]</scope>
    <source>
        <strain evidence="2">FDAARGOS_369</strain>
        <plasmid evidence="2">Plasmid unnamed</plasmid>
    </source>
</reference>
<sequence>MLSMMDSAATNRFWDKVIKGQAPGACWVWTGAIGADGYGRFWVKDRDTPEGFIMWRAHRYAAAAAFGLEDVQAAEMVTHLCDNPLCVRAESGALSHLFLGNHADNMRERAARGRDNLHGHVFLRRSRAERAADARELRDFVLEHGYSQEAVDRLGRGIVMEGQTQLF</sequence>
<evidence type="ECO:0000313" key="2">
    <source>
        <dbReference type="Proteomes" id="UP000218628"/>
    </source>
</evidence>
<dbReference type="Proteomes" id="UP000218628">
    <property type="component" value="Plasmid unnamed"/>
</dbReference>
<evidence type="ECO:0000313" key="1">
    <source>
        <dbReference type="EMBL" id="ATF62137.1"/>
    </source>
</evidence>
<gene>
    <name evidence="1" type="ORF">CO690_00025</name>
</gene>
<dbReference type="SUPFAM" id="SSF54060">
    <property type="entry name" value="His-Me finger endonucleases"/>
    <property type="match status" value="1"/>
</dbReference>
<proteinExistence type="predicted"/>
<organism evidence="1 2">
    <name type="scientific">Rothia mucilaginosa</name>
    <dbReference type="NCBI Taxonomy" id="43675"/>
    <lineage>
        <taxon>Bacteria</taxon>
        <taxon>Bacillati</taxon>
        <taxon>Actinomycetota</taxon>
        <taxon>Actinomycetes</taxon>
        <taxon>Micrococcales</taxon>
        <taxon>Micrococcaceae</taxon>
        <taxon>Rothia</taxon>
    </lineage>
</organism>